<proteinExistence type="predicted"/>
<dbReference type="EMBL" id="NASZ01000003">
    <property type="protein sequence ID" value="MBD0724232.1"/>
    <property type="molecule type" value="Genomic_DNA"/>
</dbReference>
<dbReference type="SMART" id="SM00554">
    <property type="entry name" value="FAS1"/>
    <property type="match status" value="1"/>
</dbReference>
<feature type="domain" description="FAS1" evidence="1">
    <location>
        <begin position="39"/>
        <end position="161"/>
    </location>
</feature>
<dbReference type="PANTHER" id="PTHR10900">
    <property type="entry name" value="PERIOSTIN-RELATED"/>
    <property type="match status" value="1"/>
</dbReference>
<accession>A0ABR7UMX1</accession>
<evidence type="ECO:0000259" key="1">
    <source>
        <dbReference type="PROSITE" id="PS50213"/>
    </source>
</evidence>
<dbReference type="PROSITE" id="PS51257">
    <property type="entry name" value="PROKAR_LIPOPROTEIN"/>
    <property type="match status" value="1"/>
</dbReference>
<dbReference type="SUPFAM" id="SSF82153">
    <property type="entry name" value="FAS1 domain"/>
    <property type="match status" value="1"/>
</dbReference>
<keyword evidence="3" id="KW-1185">Reference proteome</keyword>
<dbReference type="RefSeq" id="WP_055094459.1">
    <property type="nucleotide sequence ID" value="NZ_NASZ01000003.1"/>
</dbReference>
<dbReference type="Proteomes" id="UP000661715">
    <property type="component" value="Unassembled WGS sequence"/>
</dbReference>
<comment type="caution">
    <text evidence="2">The sequence shown here is derived from an EMBL/GenBank/DDBJ whole genome shotgun (WGS) entry which is preliminary data.</text>
</comment>
<evidence type="ECO:0000313" key="2">
    <source>
        <dbReference type="EMBL" id="MBD0724232.1"/>
    </source>
</evidence>
<gene>
    <name evidence="2" type="ORF">B6A10_03475</name>
</gene>
<organism evidence="2 3">
    <name type="scientific">Flavobacterium pokkalii</name>
    <dbReference type="NCBI Taxonomy" id="1940408"/>
    <lineage>
        <taxon>Bacteria</taxon>
        <taxon>Pseudomonadati</taxon>
        <taxon>Bacteroidota</taxon>
        <taxon>Flavobacteriia</taxon>
        <taxon>Flavobacteriales</taxon>
        <taxon>Flavobacteriaceae</taxon>
        <taxon>Flavobacterium</taxon>
    </lineage>
</organism>
<name>A0ABR7UMX1_9FLAO</name>
<dbReference type="Pfam" id="PF02469">
    <property type="entry name" value="Fasciclin"/>
    <property type="match status" value="1"/>
</dbReference>
<evidence type="ECO:0000313" key="3">
    <source>
        <dbReference type="Proteomes" id="UP000661715"/>
    </source>
</evidence>
<sequence length="497" mass="55302">MISLKNNYKRLFAGVLALAVISCSNPWDDRENNGDANLNVTLTEAISNSSEISQFAALLKETGYDKVLAASKTYTVFVPTNAAMAEVDTAILDDADALKQFVANHIALTAYSSVRSEDVRVRMLSNKYLDFEGTSDIDGATIITADHYAANGVFHIIDHALTPKLNIWEYVNSQAGNSAMADYLLSLKEFSIYKSDSIAKALSEEQGAGYRADSLTNSYLKNVYNLNNERNNYTLFLMKDAGYSTEVDKMKPYTIKTSNDVDRDSTAIYANYFTARDLAYAKKYKKSELPASLVSRFGVEVPIDQTKIIEEIHLSNGIVYIMDQVEVPLSSRLLTRQIEGEKNISYANGARSAIKYRDKKDNSLAFYPEPTLFYDVIVTNPGTALFMLDYSAKDLYSTTYKVYWRAINDFQTNVINQSLRVAGDFLIEGDTRTVSDKVGDFGPIAVQPNVYTEVYIGEFTLDSARDLNAISLIAANTTTNGNNSLTLDYLKFVPVIK</sequence>
<dbReference type="PANTHER" id="PTHR10900:SF77">
    <property type="entry name" value="FI19380P1"/>
    <property type="match status" value="1"/>
</dbReference>
<dbReference type="Gene3D" id="2.30.180.10">
    <property type="entry name" value="FAS1 domain"/>
    <property type="match status" value="1"/>
</dbReference>
<dbReference type="InterPro" id="IPR050904">
    <property type="entry name" value="Adhesion/Biosynth-related"/>
</dbReference>
<reference evidence="2 3" key="1">
    <citation type="journal article" date="2020" name="Microbiol. Res.">
        <title>Flavobacterium pokkalii sp. nov., a novel plant growth promoting native rhizobacteria isolated from pokkali rice grown in coastal saline affected agricultural regions of southern India, Kerala.</title>
        <authorList>
            <person name="Menon R.R."/>
            <person name="Kumari S."/>
            <person name="Viver T."/>
            <person name="Rameshkumar N."/>
        </authorList>
    </citation>
    <scope>NUCLEOTIDE SEQUENCE [LARGE SCALE GENOMIC DNA]</scope>
    <source>
        <strain evidence="2 3">L1I52</strain>
    </source>
</reference>
<dbReference type="PROSITE" id="PS50213">
    <property type="entry name" value="FAS1"/>
    <property type="match status" value="1"/>
</dbReference>
<protein>
    <recommendedName>
        <fullName evidence="1">FAS1 domain-containing protein</fullName>
    </recommendedName>
</protein>
<dbReference type="InterPro" id="IPR036378">
    <property type="entry name" value="FAS1_dom_sf"/>
</dbReference>
<dbReference type="InterPro" id="IPR000782">
    <property type="entry name" value="FAS1_domain"/>
</dbReference>